<reference evidence="10 11" key="1">
    <citation type="submission" date="2020-08" db="EMBL/GenBank/DDBJ databases">
        <authorList>
            <person name="Hejnol A."/>
        </authorList>
    </citation>
    <scope>NUCLEOTIDE SEQUENCE [LARGE SCALE GENOMIC DNA]</scope>
</reference>
<keyword evidence="7" id="KW-1133">Transmembrane helix</keyword>
<dbReference type="GO" id="GO:0016485">
    <property type="term" value="P:protein processing"/>
    <property type="evidence" value="ECO:0007669"/>
    <property type="project" value="TreeGrafter"/>
</dbReference>
<evidence type="ECO:0000259" key="8">
    <source>
        <dbReference type="Pfam" id="PF01431"/>
    </source>
</evidence>
<protein>
    <submittedName>
        <fullName evidence="10">DgyrCDS4532</fullName>
    </submittedName>
</protein>
<keyword evidence="7" id="KW-0472">Membrane</keyword>
<evidence type="ECO:0000256" key="2">
    <source>
        <dbReference type="ARBA" id="ARBA00022670"/>
    </source>
</evidence>
<keyword evidence="3" id="KW-0479">Metal-binding</keyword>
<dbReference type="PANTHER" id="PTHR11733:SF240">
    <property type="entry name" value="GH14155P-RELATED"/>
    <property type="match status" value="1"/>
</dbReference>
<sequence length="722" mass="83449">MASNEEERVELNGTDLEEVVIERRRVAPAFEPTRVRGREVLLAITVFFMTSLCIGLIVCLTTVKPAFSTAEGRRQELCEDESCLKSSVYITSKANFSVDPCENFYNYACGKFEKKKAFGDQVDDEILAEVNQRLRKVIENPKQKDSVVEMYKLLYETCLKSIERKDRNQTEDFRNILKDLGGWPILGSSSGGKKNIDLQELLQRVYELRHTDLFYITVSESAFQEKKQVIKVLTAVQILENNYEDLTDIIKKMKQAAISLGSTLTGKEIEEQALKVATLRKEIYQIASKTHITEKEQTISVSRLHEQSKEINWLDLLKLFDKSLTVKSIIELSPNLEYYGRLSELWRKTDRDTLINFLLWNILLYYSEKMKDISSPFSQNSNEKESWKKCVNVVTYSFSSAIGCDYSKTYGGDSKNIRNIIESIRSVMKQKIEEASWMDDKTKKRAVTKLKKLTYNLACEEQFTLGNKKRINFYKHINLKPSDSYIAMLKKQAKFEMFKIQKQIKSGRRTEWAIYLFSINAVYHFQQNWMAIAAPLLTEPFYSKTVPRYINYAKLGTVIGHEITHAFDDQGSQFDENGSLKNWWDDSTLQIFRQRVDCIKSFYANKTFRGLSIFNEQSLAEHISDIGGIRLAYEAFTKEKTHKILPGSKLPSSEEQIFFLSYAQNFCSKEKESTTKTTITIGQHLPASLRVLYSLQQVPEFSKAFNCKDADEMKAREQCSVW</sequence>
<organism evidence="10 11">
    <name type="scientific">Dimorphilus gyrociliatus</name>
    <dbReference type="NCBI Taxonomy" id="2664684"/>
    <lineage>
        <taxon>Eukaryota</taxon>
        <taxon>Metazoa</taxon>
        <taxon>Spiralia</taxon>
        <taxon>Lophotrochozoa</taxon>
        <taxon>Annelida</taxon>
        <taxon>Polychaeta</taxon>
        <taxon>Polychaeta incertae sedis</taxon>
        <taxon>Dinophilidae</taxon>
        <taxon>Dimorphilus</taxon>
    </lineage>
</organism>
<feature type="domain" description="Peptidase M13 N-terminal" evidence="9">
    <location>
        <begin position="100"/>
        <end position="456"/>
    </location>
</feature>
<dbReference type="PRINTS" id="PR00786">
    <property type="entry name" value="NEPRILYSIN"/>
</dbReference>
<dbReference type="InterPro" id="IPR018497">
    <property type="entry name" value="Peptidase_M13_C"/>
</dbReference>
<dbReference type="AlphaFoldDB" id="A0A7I8VLW6"/>
<dbReference type="GO" id="GO:0004222">
    <property type="term" value="F:metalloendopeptidase activity"/>
    <property type="evidence" value="ECO:0007669"/>
    <property type="project" value="InterPro"/>
</dbReference>
<evidence type="ECO:0000313" key="11">
    <source>
        <dbReference type="Proteomes" id="UP000549394"/>
    </source>
</evidence>
<dbReference type="InterPro" id="IPR008753">
    <property type="entry name" value="Peptidase_M13_N"/>
</dbReference>
<comment type="cofactor">
    <cofactor evidence="1">
        <name>Zn(2+)</name>
        <dbReference type="ChEBI" id="CHEBI:29105"/>
    </cofactor>
</comment>
<keyword evidence="4" id="KW-0378">Hydrolase</keyword>
<keyword evidence="6" id="KW-0482">Metalloprotease</keyword>
<dbReference type="GO" id="GO:0005886">
    <property type="term" value="C:plasma membrane"/>
    <property type="evidence" value="ECO:0007669"/>
    <property type="project" value="TreeGrafter"/>
</dbReference>
<feature type="transmembrane region" description="Helical" evidence="7">
    <location>
        <begin position="40"/>
        <end position="63"/>
    </location>
</feature>
<gene>
    <name evidence="10" type="ORF">DGYR_LOCUS4298</name>
</gene>
<dbReference type="SUPFAM" id="SSF55486">
    <property type="entry name" value="Metalloproteases ('zincins'), catalytic domain"/>
    <property type="match status" value="1"/>
</dbReference>
<dbReference type="GO" id="GO:0046872">
    <property type="term" value="F:metal ion binding"/>
    <property type="evidence" value="ECO:0007669"/>
    <property type="project" value="UniProtKB-KW"/>
</dbReference>
<dbReference type="Pfam" id="PF01431">
    <property type="entry name" value="Peptidase_M13"/>
    <property type="match status" value="1"/>
</dbReference>
<keyword evidence="2" id="KW-0645">Protease</keyword>
<dbReference type="Proteomes" id="UP000549394">
    <property type="component" value="Unassembled WGS sequence"/>
</dbReference>
<keyword evidence="11" id="KW-1185">Reference proteome</keyword>
<dbReference type="OrthoDB" id="6475849at2759"/>
<keyword evidence="5" id="KW-0862">Zinc</keyword>
<dbReference type="EMBL" id="CAJFCJ010000006">
    <property type="protein sequence ID" value="CAD5115570.1"/>
    <property type="molecule type" value="Genomic_DNA"/>
</dbReference>
<evidence type="ECO:0000313" key="10">
    <source>
        <dbReference type="EMBL" id="CAD5115570.1"/>
    </source>
</evidence>
<dbReference type="InterPro" id="IPR024079">
    <property type="entry name" value="MetalloPept_cat_dom_sf"/>
</dbReference>
<dbReference type="Gene3D" id="1.10.1380.10">
    <property type="entry name" value="Neutral endopeptidase , domain2"/>
    <property type="match status" value="1"/>
</dbReference>
<evidence type="ECO:0000256" key="3">
    <source>
        <dbReference type="ARBA" id="ARBA00022723"/>
    </source>
</evidence>
<dbReference type="CDD" id="cd08662">
    <property type="entry name" value="M13"/>
    <property type="match status" value="1"/>
</dbReference>
<evidence type="ECO:0000256" key="1">
    <source>
        <dbReference type="ARBA" id="ARBA00001947"/>
    </source>
</evidence>
<dbReference type="PANTHER" id="PTHR11733">
    <property type="entry name" value="ZINC METALLOPROTEASE FAMILY M13 NEPRILYSIN-RELATED"/>
    <property type="match status" value="1"/>
</dbReference>
<feature type="domain" description="Peptidase M13 C-terminal" evidence="8">
    <location>
        <begin position="520"/>
        <end position="721"/>
    </location>
</feature>
<proteinExistence type="predicted"/>
<name>A0A7I8VLW6_9ANNE</name>
<evidence type="ECO:0000256" key="6">
    <source>
        <dbReference type="ARBA" id="ARBA00023049"/>
    </source>
</evidence>
<keyword evidence="7" id="KW-0812">Transmembrane</keyword>
<comment type="caution">
    <text evidence="10">The sequence shown here is derived from an EMBL/GenBank/DDBJ whole genome shotgun (WGS) entry which is preliminary data.</text>
</comment>
<evidence type="ECO:0000256" key="7">
    <source>
        <dbReference type="SAM" id="Phobius"/>
    </source>
</evidence>
<dbReference type="Pfam" id="PF05649">
    <property type="entry name" value="Peptidase_M13_N"/>
    <property type="match status" value="1"/>
</dbReference>
<evidence type="ECO:0000256" key="4">
    <source>
        <dbReference type="ARBA" id="ARBA00022801"/>
    </source>
</evidence>
<dbReference type="InterPro" id="IPR000718">
    <property type="entry name" value="Peptidase_M13"/>
</dbReference>
<dbReference type="Gene3D" id="3.40.390.10">
    <property type="entry name" value="Collagenase (Catalytic Domain)"/>
    <property type="match status" value="1"/>
</dbReference>
<evidence type="ECO:0000256" key="5">
    <source>
        <dbReference type="ARBA" id="ARBA00022833"/>
    </source>
</evidence>
<dbReference type="InterPro" id="IPR042089">
    <property type="entry name" value="Peptidase_M13_dom_2"/>
</dbReference>
<accession>A0A7I8VLW6</accession>
<evidence type="ECO:0000259" key="9">
    <source>
        <dbReference type="Pfam" id="PF05649"/>
    </source>
</evidence>
<dbReference type="PROSITE" id="PS51885">
    <property type="entry name" value="NEPRILYSIN"/>
    <property type="match status" value="1"/>
</dbReference>